<protein>
    <recommendedName>
        <fullName evidence="7">HTH araC/xylS-type domain-containing protein</fullName>
    </recommendedName>
</protein>
<dbReference type="Pfam" id="PF12833">
    <property type="entry name" value="HTH_18"/>
    <property type="match status" value="1"/>
</dbReference>
<dbReference type="PANTHER" id="PTHR43547">
    <property type="entry name" value="TWO-COMPONENT HISTIDINE KINASE"/>
    <property type="match status" value="1"/>
</dbReference>
<dbReference type="Gene3D" id="1.10.10.60">
    <property type="entry name" value="Homeodomain-like"/>
    <property type="match status" value="1"/>
</dbReference>
<keyword evidence="6" id="KW-0472">Membrane</keyword>
<organism evidence="8 9">
    <name type="scientific">Polaribacter atrinae</name>
    <dbReference type="NCBI Taxonomy" id="1333662"/>
    <lineage>
        <taxon>Bacteria</taxon>
        <taxon>Pseudomonadati</taxon>
        <taxon>Bacteroidota</taxon>
        <taxon>Flavobacteriia</taxon>
        <taxon>Flavobacteriales</taxon>
        <taxon>Flavobacteriaceae</taxon>
    </lineage>
</organism>
<dbReference type="InterPro" id="IPR009057">
    <property type="entry name" value="Homeodomain-like_sf"/>
</dbReference>
<dbReference type="RefSeq" id="WP_068449511.1">
    <property type="nucleotide sequence ID" value="NZ_CP150660.1"/>
</dbReference>
<dbReference type="Proteomes" id="UP000076923">
    <property type="component" value="Unassembled WGS sequence"/>
</dbReference>
<dbReference type="InterPro" id="IPR011110">
    <property type="entry name" value="Reg_prop"/>
</dbReference>
<dbReference type="STRING" id="1333662.LPB303_08025"/>
<keyword evidence="3" id="KW-0238">DNA-binding</keyword>
<keyword evidence="2" id="KW-0805">Transcription regulation</keyword>
<name>A0A176TBS8_9FLAO</name>
<proteinExistence type="predicted"/>
<evidence type="ECO:0000256" key="1">
    <source>
        <dbReference type="ARBA" id="ARBA00022553"/>
    </source>
</evidence>
<dbReference type="AlphaFoldDB" id="A0A176TBS8"/>
<evidence type="ECO:0000256" key="6">
    <source>
        <dbReference type="SAM" id="Phobius"/>
    </source>
</evidence>
<dbReference type="GO" id="GO:0043565">
    <property type="term" value="F:sequence-specific DNA binding"/>
    <property type="evidence" value="ECO:0007669"/>
    <property type="project" value="InterPro"/>
</dbReference>
<dbReference type="Gene3D" id="2.60.40.10">
    <property type="entry name" value="Immunoglobulins"/>
    <property type="match status" value="1"/>
</dbReference>
<keyword evidence="9" id="KW-1185">Reference proteome</keyword>
<evidence type="ECO:0000256" key="5">
    <source>
        <dbReference type="SAM" id="Coils"/>
    </source>
</evidence>
<dbReference type="EMBL" id="LVWE01000029">
    <property type="protein sequence ID" value="OAD45332.1"/>
    <property type="molecule type" value="Genomic_DNA"/>
</dbReference>
<dbReference type="PRINTS" id="PR00032">
    <property type="entry name" value="HTHARAC"/>
</dbReference>
<accession>A0A176TBS8</accession>
<evidence type="ECO:0000256" key="2">
    <source>
        <dbReference type="ARBA" id="ARBA00023015"/>
    </source>
</evidence>
<comment type="caution">
    <text evidence="8">The sequence shown here is derived from an EMBL/GenBank/DDBJ whole genome shotgun (WGS) entry which is preliminary data.</text>
</comment>
<dbReference type="PANTHER" id="PTHR43547:SF2">
    <property type="entry name" value="HYBRID SIGNAL TRANSDUCTION HISTIDINE KINASE C"/>
    <property type="match status" value="1"/>
</dbReference>
<reference evidence="8 9" key="1">
    <citation type="submission" date="2016-02" db="EMBL/GenBank/DDBJ databases">
        <title>Draft genome sequence of Polaribacter atrinae KACC17473.</title>
        <authorList>
            <person name="Shin S.-K."/>
            <person name="Yi H."/>
        </authorList>
    </citation>
    <scope>NUCLEOTIDE SEQUENCE [LARGE SCALE GENOMIC DNA]</scope>
    <source>
        <strain evidence="8 9">KACC 17473</strain>
    </source>
</reference>
<evidence type="ECO:0000259" key="7">
    <source>
        <dbReference type="PROSITE" id="PS01124"/>
    </source>
</evidence>
<feature type="domain" description="HTH araC/xylS-type" evidence="7">
    <location>
        <begin position="1171"/>
        <end position="1270"/>
    </location>
</feature>
<keyword evidence="1" id="KW-0597">Phosphoprotein</keyword>
<evidence type="ECO:0000313" key="8">
    <source>
        <dbReference type="EMBL" id="OAD45332.1"/>
    </source>
</evidence>
<dbReference type="Pfam" id="PF07494">
    <property type="entry name" value="Reg_prop"/>
    <property type="match status" value="2"/>
</dbReference>
<dbReference type="SMART" id="SM00342">
    <property type="entry name" value="HTH_ARAC"/>
    <property type="match status" value="1"/>
</dbReference>
<keyword evidence="6" id="KW-1133">Transmembrane helix</keyword>
<dbReference type="GO" id="GO:0000155">
    <property type="term" value="F:phosphorelay sensor kinase activity"/>
    <property type="evidence" value="ECO:0007669"/>
    <property type="project" value="TreeGrafter"/>
</dbReference>
<sequence>MTRVVLFFFFITLQTFSQQIKFDNFSIYEGLSNNSVKDIENDINGGLWIATWDGLNYFDGYTFTSFKHDINNNHSIAGNYISKVKQDIKGTIWIITEDTKISRYLGNKKFKNYTFKNKPIDISVTKDGNILVHTKNNCYEFVAGQFQETNRIISKTNNNALNNILLTKYPNIIINDVLKDKTGNIWYATRKNGLFIIKNILDKANKYHIENYTKDPYSKESFKSNEVETLHEDYFGNIWLGLKDGGISMAYSNSDKIASIVPHPINSPNIPNETLRAITKDLEGKLWLGYYTKGLYNYNSTSKNYKEFIIKEATNEPDWKRIRSLFTASDGTIWAGTYAGIIRIKKNGDYNLYNSKNNINIPNNRNYSIYEDNNKQLWVACWGGVAKFNLITNNFESFIGQDLIRKYHIRNLKFIDNELILATENNGLQLLDISKGKLKTIETQNNLSHYHKEQKSNLKSNNKGLKLIDIKNGELQSINTNKGLLSNSIYAVYKDEKTNYYWIASLGGLSVFSKEKGIIKNITEKEGLPSQLIYGVLDHKEQVWLSTTKGIVVIDKKSFEVKTFHPKGGWQVSEFSEGAYYQDAKGDLFFGGINGLNYFNPSNIQFNNTKAKIKLLVDDNENYSPKIIKSHNKNQISIDLIPIRFPKKTEKNIYYKLEGLDSIWTLLDINNKINYQNLTSGNYNFLLKEGKENDEELFFSLQIKKAFYKTNLFYVLLSVFILITAIILIYLKNLRTKSLQKDLEKKILIRTNVIENQKKDLEVINNQLDEKNKEILRQKETLLKLHNNLKNEDFEVEKFKTFVLSEFQEPVSKILKTANCLSENSHDKKTILEETNKMVNLISEWNYLSHVKEIGAIKTSVINLFPVLKNSINKLEESLQNNKVDFNFNIDTSINWVEIDVLRFRLMLQYFFNDINKYSDNSSKLNLKINYKNSFVVVEISSNSDLLKNNWYSVLHYSPYFKALQTLLVDLKGKLINYNLDKEFKIALQIPITKINPKDKSIETISWKHFNQQENLSADKKNVLIFSDEENFAAANQILEHNNYNLIFENSANNLNSITKQIQIHIVVIYQVSFSKDLLYFINNSDVTKNKKIAIIYISEEINYELREQSIEFGVDTLIQLPVSESFILKKIDSLINRKNISIEENKFQEKIFDILTGKDLVLTANDKLLKKSLEVIKKELHNSSFNVEMLVDLLDVSRVKCYRLFKERLKQSPSDVIMSLRLQKAEALLKTKKLNISEISFECGYNDPKYFGKAFKKYFGKSPKEFKDQFS</sequence>
<dbReference type="InterPro" id="IPR018060">
    <property type="entry name" value="HTH_AraC"/>
</dbReference>
<evidence type="ECO:0000256" key="4">
    <source>
        <dbReference type="ARBA" id="ARBA00023163"/>
    </source>
</evidence>
<dbReference type="SUPFAM" id="SSF46689">
    <property type="entry name" value="Homeodomain-like"/>
    <property type="match status" value="1"/>
</dbReference>
<dbReference type="InterPro" id="IPR015943">
    <property type="entry name" value="WD40/YVTN_repeat-like_dom_sf"/>
</dbReference>
<feature type="transmembrane region" description="Helical" evidence="6">
    <location>
        <begin position="712"/>
        <end position="731"/>
    </location>
</feature>
<keyword evidence="5" id="KW-0175">Coiled coil</keyword>
<dbReference type="Gene3D" id="2.130.10.10">
    <property type="entry name" value="YVTN repeat-like/Quinoprotein amine dehydrogenase"/>
    <property type="match status" value="3"/>
</dbReference>
<gene>
    <name evidence="8" type="ORF">LPB303_08025</name>
</gene>
<dbReference type="InterPro" id="IPR020449">
    <property type="entry name" value="Tscrpt_reg_AraC-type_HTH"/>
</dbReference>
<dbReference type="SUPFAM" id="SSF63829">
    <property type="entry name" value="Calcium-dependent phosphotriesterase"/>
    <property type="match status" value="1"/>
</dbReference>
<evidence type="ECO:0000313" key="9">
    <source>
        <dbReference type="Proteomes" id="UP000076923"/>
    </source>
</evidence>
<keyword evidence="4" id="KW-0804">Transcription</keyword>
<feature type="coiled-coil region" evidence="5">
    <location>
        <begin position="754"/>
        <end position="792"/>
    </location>
</feature>
<evidence type="ECO:0000256" key="3">
    <source>
        <dbReference type="ARBA" id="ARBA00023125"/>
    </source>
</evidence>
<dbReference type="InterPro" id="IPR013783">
    <property type="entry name" value="Ig-like_fold"/>
</dbReference>
<dbReference type="PROSITE" id="PS00041">
    <property type="entry name" value="HTH_ARAC_FAMILY_1"/>
    <property type="match status" value="1"/>
</dbReference>
<dbReference type="GO" id="GO:0003700">
    <property type="term" value="F:DNA-binding transcription factor activity"/>
    <property type="evidence" value="ECO:0007669"/>
    <property type="project" value="InterPro"/>
</dbReference>
<keyword evidence="6" id="KW-0812">Transmembrane</keyword>
<dbReference type="InterPro" id="IPR018062">
    <property type="entry name" value="HTH_AraC-typ_CS"/>
</dbReference>
<dbReference type="PROSITE" id="PS01124">
    <property type="entry name" value="HTH_ARAC_FAMILY_2"/>
    <property type="match status" value="1"/>
</dbReference>